<dbReference type="Gene3D" id="1.25.40.10">
    <property type="entry name" value="Tetratricopeptide repeat domain"/>
    <property type="match status" value="1"/>
</dbReference>
<dbReference type="InterPro" id="IPR027417">
    <property type="entry name" value="P-loop_NTPase"/>
</dbReference>
<dbReference type="PANTHER" id="PTHR47691">
    <property type="entry name" value="REGULATOR-RELATED"/>
    <property type="match status" value="1"/>
</dbReference>
<feature type="compositionally biased region" description="Basic and acidic residues" evidence="1">
    <location>
        <begin position="657"/>
        <end position="666"/>
    </location>
</feature>
<evidence type="ECO:0000313" key="4">
    <source>
        <dbReference type="Proteomes" id="UP000199137"/>
    </source>
</evidence>
<feature type="domain" description="Orc1-like AAA ATPase" evidence="2">
    <location>
        <begin position="17"/>
        <end position="148"/>
    </location>
</feature>
<feature type="region of interest" description="Disordered" evidence="1">
    <location>
        <begin position="617"/>
        <end position="666"/>
    </location>
</feature>
<dbReference type="Pfam" id="PF13424">
    <property type="entry name" value="TPR_12"/>
    <property type="match status" value="1"/>
</dbReference>
<dbReference type="InterPro" id="IPR011990">
    <property type="entry name" value="TPR-like_helical_dom_sf"/>
</dbReference>
<dbReference type="Proteomes" id="UP000199137">
    <property type="component" value="Unassembled WGS sequence"/>
</dbReference>
<gene>
    <name evidence="3" type="ORF">SAMN05421854_11062</name>
</gene>
<protein>
    <submittedName>
        <fullName evidence="3">AAA ATPase domain-containing protein</fullName>
    </submittedName>
</protein>
<evidence type="ECO:0000256" key="1">
    <source>
        <dbReference type="SAM" id="MobiDB-lite"/>
    </source>
</evidence>
<dbReference type="Gene3D" id="3.40.50.300">
    <property type="entry name" value="P-loop containing nucleotide triphosphate hydrolases"/>
    <property type="match status" value="1"/>
</dbReference>
<dbReference type="InterPro" id="IPR019734">
    <property type="entry name" value="TPR_rpt"/>
</dbReference>
<dbReference type="SUPFAM" id="SSF52540">
    <property type="entry name" value="P-loop containing nucleoside triphosphate hydrolases"/>
    <property type="match status" value="1"/>
</dbReference>
<dbReference type="Pfam" id="PF13191">
    <property type="entry name" value="AAA_16"/>
    <property type="match status" value="1"/>
</dbReference>
<dbReference type="InterPro" id="IPR041664">
    <property type="entry name" value="AAA_16"/>
</dbReference>
<sequence length="666" mass="72705">MTARHPPVQLPPAPPALIGRDAELARLEEIASRSGPSPALAVVTGVTGIGKTALATTFLHTRLRNFPDGILVERFAADCSDDMGTALYGFLLALGVPMEEIPAAGQHRASLFRTLTADRRFALLLDNAARAEHVRALLPSSARAVVLVTSQSQLSSLARDGADILPLRPLPPERARELLVDRAGPGRIDPEGLAHLVAVCQGHPLKLAIAAGDQRTHPARSPRTTASHLIRSTGDTAMHTVFEKQADTWLPDTKRLHLVLGCLPGPRYGLKELAAAAKWEEAYLGDRVRELVEVNYLDELEHDDVVEQPNLVREDAADQADKHYGHDKDRDESRLELLRGYLRAYRQHAASASASVHPYRPPLEGDIAHERVFATREEAMAWWLRHGPMVYGVAGMAGARRWNEDVWRLAETVWGFVLHTGDYKPFLALCQAGLEAAELCGDPLAIARMHLQIGFLFHKLGQPDLAVPHHDTAYAIAVQQQHGPTLATALSRRGRDASARGDCEEALEWYRLSAAKHRDIDKPRGEAMNRRRCGEMLILLQRPDEAEAELVAVVDVMESFGDITQVAETAVPLAGIHAGRGDYDTARALLTDLLPRAVNHPAPLAAQQIRDALAELDVADPEPASAPSPCEQPEPASTDPERSDAPRGDNPATAPDTAERPHDENR</sequence>
<reference evidence="4" key="1">
    <citation type="submission" date="2016-10" db="EMBL/GenBank/DDBJ databases">
        <authorList>
            <person name="Varghese N."/>
            <person name="Submissions S."/>
        </authorList>
    </citation>
    <scope>NUCLEOTIDE SEQUENCE [LARGE SCALE GENOMIC DNA]</scope>
    <source>
        <strain evidence="4">DSM 44637</strain>
    </source>
</reference>
<dbReference type="AlphaFoldDB" id="A0A1I5X7I9"/>
<dbReference type="OrthoDB" id="3311584at2"/>
<evidence type="ECO:0000259" key="2">
    <source>
        <dbReference type="Pfam" id="PF13191"/>
    </source>
</evidence>
<dbReference type="RefSeq" id="WP_143132531.1">
    <property type="nucleotide sequence ID" value="NZ_FOWC01000010.1"/>
</dbReference>
<organism evidence="3 4">
    <name type="scientific">Amycolatopsis rubida</name>
    <dbReference type="NCBI Taxonomy" id="112413"/>
    <lineage>
        <taxon>Bacteria</taxon>
        <taxon>Bacillati</taxon>
        <taxon>Actinomycetota</taxon>
        <taxon>Actinomycetes</taxon>
        <taxon>Pseudonocardiales</taxon>
        <taxon>Pseudonocardiaceae</taxon>
        <taxon>Amycolatopsis</taxon>
    </lineage>
</organism>
<accession>A0A1I5X7I9</accession>
<evidence type="ECO:0000313" key="3">
    <source>
        <dbReference type="EMBL" id="SFQ27617.1"/>
    </source>
</evidence>
<dbReference type="PANTHER" id="PTHR47691:SF3">
    <property type="entry name" value="HTH-TYPE TRANSCRIPTIONAL REGULATOR RV0890C-RELATED"/>
    <property type="match status" value="1"/>
</dbReference>
<dbReference type="SMART" id="SM00028">
    <property type="entry name" value="TPR"/>
    <property type="match status" value="2"/>
</dbReference>
<dbReference type="SUPFAM" id="SSF48452">
    <property type="entry name" value="TPR-like"/>
    <property type="match status" value="1"/>
</dbReference>
<dbReference type="STRING" id="112413.SAMN05421854_11062"/>
<name>A0A1I5X7I9_9PSEU</name>
<dbReference type="EMBL" id="FOWC01000010">
    <property type="protein sequence ID" value="SFQ27617.1"/>
    <property type="molecule type" value="Genomic_DNA"/>
</dbReference>
<proteinExistence type="predicted"/>